<feature type="region of interest" description="Disordered" evidence="2">
    <location>
        <begin position="1"/>
        <end position="34"/>
    </location>
</feature>
<feature type="coiled-coil region" evidence="1">
    <location>
        <begin position="107"/>
        <end position="172"/>
    </location>
</feature>
<gene>
    <name evidence="3" type="ORF">TrVE_jg4411</name>
</gene>
<dbReference type="AlphaFoldDB" id="A0A9W7KSK5"/>
<reference evidence="4" key="1">
    <citation type="journal article" date="2023" name="Commun. Biol.">
        <title>Genome analysis of Parmales, the sister group of diatoms, reveals the evolutionary specialization of diatoms from phago-mixotrophs to photoautotrophs.</title>
        <authorList>
            <person name="Ban H."/>
            <person name="Sato S."/>
            <person name="Yoshikawa S."/>
            <person name="Yamada K."/>
            <person name="Nakamura Y."/>
            <person name="Ichinomiya M."/>
            <person name="Sato N."/>
            <person name="Blanc-Mathieu R."/>
            <person name="Endo H."/>
            <person name="Kuwata A."/>
            <person name="Ogata H."/>
        </authorList>
    </citation>
    <scope>NUCLEOTIDE SEQUENCE [LARGE SCALE GENOMIC DNA]</scope>
    <source>
        <strain evidence="4">NIES 3699</strain>
    </source>
</reference>
<accession>A0A9W7KSK5</accession>
<dbReference type="Proteomes" id="UP001165160">
    <property type="component" value="Unassembled WGS sequence"/>
</dbReference>
<feature type="region of interest" description="Disordered" evidence="2">
    <location>
        <begin position="176"/>
        <end position="202"/>
    </location>
</feature>
<organism evidence="3 4">
    <name type="scientific">Triparma verrucosa</name>
    <dbReference type="NCBI Taxonomy" id="1606542"/>
    <lineage>
        <taxon>Eukaryota</taxon>
        <taxon>Sar</taxon>
        <taxon>Stramenopiles</taxon>
        <taxon>Ochrophyta</taxon>
        <taxon>Bolidophyceae</taxon>
        <taxon>Parmales</taxon>
        <taxon>Triparmaceae</taxon>
        <taxon>Triparma</taxon>
    </lineage>
</organism>
<protein>
    <submittedName>
        <fullName evidence="3">Uncharacterized protein</fullName>
    </submittedName>
</protein>
<proteinExistence type="predicted"/>
<keyword evidence="1" id="KW-0175">Coiled coil</keyword>
<evidence type="ECO:0000313" key="3">
    <source>
        <dbReference type="EMBL" id="GMI10082.1"/>
    </source>
</evidence>
<evidence type="ECO:0000256" key="1">
    <source>
        <dbReference type="SAM" id="Coils"/>
    </source>
</evidence>
<feature type="region of interest" description="Disordered" evidence="2">
    <location>
        <begin position="48"/>
        <end position="98"/>
    </location>
</feature>
<comment type="caution">
    <text evidence="3">The sequence shown here is derived from an EMBL/GenBank/DDBJ whole genome shotgun (WGS) entry which is preliminary data.</text>
</comment>
<evidence type="ECO:0000256" key="2">
    <source>
        <dbReference type="SAM" id="MobiDB-lite"/>
    </source>
</evidence>
<sequence>MQDSYSGQDKIGRSEGDDDLQRNPPKTTSELEEELKKYRECNCDSLQENEALLQATSPPLPSPSPPVASAGPHGRGGEDHPTTLHPTHAVLRDEKELGGLTKDEALMMELQKQMKLKDEAESELEAALRREEAALRREEAALKREEAALREKAALEEERKQFTAVMSQLEEGGDALRKQLRSPVRVDSSSAPTEPLSRGTPGVKDFGVNVLSKSTTINHCQNDTTIHEEPAVLLEALIGDQLKMGKTLFQRVLEDGVAYWSFMVEGTTKSCDLLLRMCVERQGEDRFVVRVESVEEEGIEATSLPNPHLMATKKIRLQLNEGTIVLQPLQFGQTLFTFTAQIHHH</sequence>
<dbReference type="EMBL" id="BRXX01000409">
    <property type="protein sequence ID" value="GMI10082.1"/>
    <property type="molecule type" value="Genomic_DNA"/>
</dbReference>
<feature type="compositionally biased region" description="Basic and acidic residues" evidence="2">
    <location>
        <begin position="10"/>
        <end position="21"/>
    </location>
</feature>
<keyword evidence="4" id="KW-1185">Reference proteome</keyword>
<evidence type="ECO:0000313" key="4">
    <source>
        <dbReference type="Proteomes" id="UP001165160"/>
    </source>
</evidence>
<name>A0A9W7KSK5_9STRA</name>